<reference evidence="2" key="1">
    <citation type="journal article" date="2008" name="Nature">
        <title>The amphioxus genome and the evolution of the chordate karyotype.</title>
        <authorList>
            <consortium name="US DOE Joint Genome Institute (JGI-PGF)"/>
            <person name="Putnam N.H."/>
            <person name="Butts T."/>
            <person name="Ferrier D.E.K."/>
            <person name="Furlong R.F."/>
            <person name="Hellsten U."/>
            <person name="Kawashima T."/>
            <person name="Robinson-Rechavi M."/>
            <person name="Shoguchi E."/>
            <person name="Terry A."/>
            <person name="Yu J.-K."/>
            <person name="Benito-Gutierrez E.L."/>
            <person name="Dubchak I."/>
            <person name="Garcia-Fernandez J."/>
            <person name="Gibson-Brown J.J."/>
            <person name="Grigoriev I.V."/>
            <person name="Horton A.C."/>
            <person name="de Jong P.J."/>
            <person name="Jurka J."/>
            <person name="Kapitonov V.V."/>
            <person name="Kohara Y."/>
            <person name="Kuroki Y."/>
            <person name="Lindquist E."/>
            <person name="Lucas S."/>
            <person name="Osoegawa K."/>
            <person name="Pennacchio L.A."/>
            <person name="Salamov A.A."/>
            <person name="Satou Y."/>
            <person name="Sauka-Spengler T."/>
            <person name="Schmutz J."/>
            <person name="Shin-I T."/>
            <person name="Toyoda A."/>
            <person name="Bronner-Fraser M."/>
            <person name="Fujiyama A."/>
            <person name="Holland L.Z."/>
            <person name="Holland P.W.H."/>
            <person name="Satoh N."/>
            <person name="Rokhsar D.S."/>
        </authorList>
    </citation>
    <scope>NUCLEOTIDE SEQUENCE [LARGE SCALE GENOMIC DNA]</scope>
    <source>
        <strain evidence="2">S238N-H82</strain>
        <tissue evidence="2">Testes</tissue>
    </source>
</reference>
<dbReference type="InterPro" id="IPR014030">
    <property type="entry name" value="Ketoacyl_synth_N"/>
</dbReference>
<dbReference type="SUPFAM" id="SSF52151">
    <property type="entry name" value="FabD/lysophospholipase-like"/>
    <property type="match status" value="1"/>
</dbReference>
<evidence type="ECO:0000313" key="2">
    <source>
        <dbReference type="EMBL" id="EEN61925.1"/>
    </source>
</evidence>
<name>C3YCX4_BRAFL</name>
<dbReference type="Pfam" id="PF16197">
    <property type="entry name" value="KAsynt_C_assoc"/>
    <property type="match status" value="1"/>
</dbReference>
<organism>
    <name type="scientific">Branchiostoma floridae</name>
    <name type="common">Florida lancelet</name>
    <name type="synonym">Amphioxus</name>
    <dbReference type="NCBI Taxonomy" id="7739"/>
    <lineage>
        <taxon>Eukaryota</taxon>
        <taxon>Metazoa</taxon>
        <taxon>Chordata</taxon>
        <taxon>Cephalochordata</taxon>
        <taxon>Leptocardii</taxon>
        <taxon>Amphioxiformes</taxon>
        <taxon>Branchiostomatidae</taxon>
        <taxon>Branchiostoma</taxon>
    </lineage>
</organism>
<dbReference type="Pfam" id="PF02801">
    <property type="entry name" value="Ketoacyl-synt_C"/>
    <property type="match status" value="1"/>
</dbReference>
<dbReference type="Gene3D" id="3.40.47.10">
    <property type="match status" value="1"/>
</dbReference>
<dbReference type="PROSITE" id="PS52004">
    <property type="entry name" value="KS3_2"/>
    <property type="match status" value="1"/>
</dbReference>
<dbReference type="InParanoid" id="C3YCX4"/>
<dbReference type="InterPro" id="IPR032821">
    <property type="entry name" value="PKS_assoc"/>
</dbReference>
<dbReference type="Pfam" id="PF00109">
    <property type="entry name" value="ketoacyl-synt"/>
    <property type="match status" value="1"/>
</dbReference>
<dbReference type="Gene3D" id="3.30.70.3290">
    <property type="match status" value="1"/>
</dbReference>
<dbReference type="eggNOG" id="KOG1202">
    <property type="taxonomic scope" value="Eukaryota"/>
</dbReference>
<accession>C3YCX4</accession>
<dbReference type="CDD" id="cd00833">
    <property type="entry name" value="PKS"/>
    <property type="match status" value="1"/>
</dbReference>
<feature type="domain" description="Ketosynthase family 3 (KS3)" evidence="1">
    <location>
        <begin position="1"/>
        <end position="247"/>
    </location>
</feature>
<dbReference type="InterPro" id="IPR050091">
    <property type="entry name" value="PKS_NRPS_Biosynth_Enz"/>
</dbReference>
<dbReference type="InterPro" id="IPR020841">
    <property type="entry name" value="PKS_Beta-ketoAc_synthase_dom"/>
</dbReference>
<dbReference type="PANTHER" id="PTHR43775:SF53">
    <property type="entry name" value="HYBRID PKS-NRPS SYNTHETASE PYNA-LIKE"/>
    <property type="match status" value="1"/>
</dbReference>
<dbReference type="EMBL" id="GG666502">
    <property type="protein sequence ID" value="EEN61925.1"/>
    <property type="molecule type" value="Genomic_DNA"/>
</dbReference>
<dbReference type="InterPro" id="IPR001227">
    <property type="entry name" value="Ac_transferase_dom_sf"/>
</dbReference>
<dbReference type="Gene3D" id="3.40.366.10">
    <property type="entry name" value="Malonyl-Coenzyme A Acyl Carrier Protein, domain 2"/>
    <property type="match status" value="1"/>
</dbReference>
<dbReference type="Pfam" id="PF00698">
    <property type="entry name" value="Acyl_transf_1"/>
    <property type="match status" value="1"/>
</dbReference>
<dbReference type="GO" id="GO:0016746">
    <property type="term" value="F:acyltransferase activity"/>
    <property type="evidence" value="ECO:0007669"/>
    <property type="project" value="InterPro"/>
</dbReference>
<dbReference type="InterPro" id="IPR016035">
    <property type="entry name" value="Acyl_Trfase/lysoPLipase"/>
</dbReference>
<proteinExistence type="predicted"/>
<dbReference type="SMART" id="SM00825">
    <property type="entry name" value="PKS_KS"/>
    <property type="match status" value="1"/>
</dbReference>
<dbReference type="PANTHER" id="PTHR43775">
    <property type="entry name" value="FATTY ACID SYNTHASE"/>
    <property type="match status" value="1"/>
</dbReference>
<protein>
    <recommendedName>
        <fullName evidence="1">Ketosynthase family 3 (KS3) domain-containing protein</fullName>
    </recommendedName>
</protein>
<gene>
    <name evidence="2" type="ORF">BRAFLDRAFT_87411</name>
</gene>
<dbReference type="InterPro" id="IPR014043">
    <property type="entry name" value="Acyl_transferase_dom"/>
</dbReference>
<dbReference type="InterPro" id="IPR016039">
    <property type="entry name" value="Thiolase-like"/>
</dbReference>
<dbReference type="InterPro" id="IPR014031">
    <property type="entry name" value="Ketoacyl_synth_C"/>
</dbReference>
<dbReference type="STRING" id="7739.C3YCX4"/>
<dbReference type="SUPFAM" id="SSF53901">
    <property type="entry name" value="Thiolase-like"/>
    <property type="match status" value="2"/>
</dbReference>
<sequence length="438" mass="47381">MTALHLGCSSLRNKECSVAIVEGANVLLMPEVTVAFSAMGVLSPDGFSCPFDASANGYVRSEGFGAILLKPLSDAIRDRDHVYSVIRGSAISDNGFSQSITMPSSGEQEKLMRTTYARFGVPLSSVMYVEAHGTSTPVGDPAEAEAIGKTFGRRPASPLKIGSAKSNFGHMECAAGMVGVIKTALMLDRRALCPSVNYTKPSPKADFDELGISVQTEVETFPDNKKVTLGVNSFGFGGALAHVIMEDNSAKKSVRQSYNKRGWQFGPSDQEGDFIILPLSGKSPDALRDLSAKWLTYKDEKDAINVSSWVATRRNHYQNRLAVVTNSGAKTREGLQGYVNKMAADDVITGTAQSSRPKVCFVFPGQGQQWDDMGRKLYQMEPVFMDTVDTCDRIFARVSGWSLLQKTGLFTSSDGTAELTLDDMIVSQPAILFTQLGL</sequence>
<evidence type="ECO:0000259" key="1">
    <source>
        <dbReference type="PROSITE" id="PS52004"/>
    </source>
</evidence>
<dbReference type="AlphaFoldDB" id="C3YCX4"/>